<proteinExistence type="predicted"/>
<comment type="caution">
    <text evidence="3">The sequence shown here is derived from an EMBL/GenBank/DDBJ whole genome shotgun (WGS) entry which is preliminary data.</text>
</comment>
<keyword evidence="1" id="KW-0479">Metal-binding</keyword>
<dbReference type="EMBL" id="VUJU01013943">
    <property type="protein sequence ID" value="KAF0703324.1"/>
    <property type="molecule type" value="Genomic_DNA"/>
</dbReference>
<gene>
    <name evidence="3" type="ORF">FWK35_00037820</name>
</gene>
<organism evidence="3 4">
    <name type="scientific">Aphis craccivora</name>
    <name type="common">Cowpea aphid</name>
    <dbReference type="NCBI Taxonomy" id="307492"/>
    <lineage>
        <taxon>Eukaryota</taxon>
        <taxon>Metazoa</taxon>
        <taxon>Ecdysozoa</taxon>
        <taxon>Arthropoda</taxon>
        <taxon>Hexapoda</taxon>
        <taxon>Insecta</taxon>
        <taxon>Pterygota</taxon>
        <taxon>Neoptera</taxon>
        <taxon>Paraneoptera</taxon>
        <taxon>Hemiptera</taxon>
        <taxon>Sternorrhyncha</taxon>
        <taxon>Aphidomorpha</taxon>
        <taxon>Aphidoidea</taxon>
        <taxon>Aphididae</taxon>
        <taxon>Aphidini</taxon>
        <taxon>Aphis</taxon>
        <taxon>Aphis</taxon>
    </lineage>
</organism>
<feature type="non-terminal residue" evidence="3">
    <location>
        <position position="649"/>
    </location>
</feature>
<name>A0A6G0VNC7_APHCR</name>
<dbReference type="Pfam" id="PF10551">
    <property type="entry name" value="MULE"/>
    <property type="match status" value="1"/>
</dbReference>
<keyword evidence="1" id="KW-0863">Zinc-finger</keyword>
<sequence length="649" mass="74650">KGLVCCIEIYNHHTHTIKSAESLRFIPADDDVKNMFNEYFDSGMGISESQRYHEQLLELKEDFTLEQFANGGINPCYRTVRNWHDTWRSLNLGPRSGDGLIEKLKEKQEIYSKNGITVLFKENPFAVIIITPIMRRAHQMKEAKEIIFVDSTSACDPLNHSITFVMCPSSAGAVPLAIILTKGQTYECYCQGFKLINEAVLESFCGQRYPNLFLTDQSQAEINAINSVYPKSITLLCTFHVLQAVWRWLWDSAHNIPIEKRKPLMKLFQNILYADSIIDAENAYKKGCENEEFPQWTKYLHNYWTYKEKWCICFRDSFSRGHVTNNYCEVAVRLYKDHVLGRVKAYNVLALIDLTSTALENYYKRRLREFANSRTSSIRLMIQKMMKKVTYLKKDMIVQENDNEFLVPSEQEKNLLYYVDIKCGLCSCSAALAGKFCKHQYAIFQFFNIKSEHFPSITPTDRFNIAKIAFGEQALDKSFYDPFMIENPEMEQTNFTETNDTTNNATIYNDTNVQELNLIEPMPSTSNESNEKSKFENVLNLLNLCNTTYGSSTTGIKKLEQRLKKVKSKGQWENFLHTAGNCLPLRNRDGATIKVQPTTIARRRVGITKGSKRLLAGRPPLGENATKKRKRNLNLNINSNQPNAKSHGS</sequence>
<evidence type="ECO:0000256" key="1">
    <source>
        <dbReference type="PROSITE-ProRule" id="PRU00325"/>
    </source>
</evidence>
<dbReference type="InterPro" id="IPR007527">
    <property type="entry name" value="Znf_SWIM"/>
</dbReference>
<evidence type="ECO:0000313" key="3">
    <source>
        <dbReference type="EMBL" id="KAF0703324.1"/>
    </source>
</evidence>
<dbReference type="PANTHER" id="PTHR35385:SF2">
    <property type="entry name" value="PROTEIN B, PUTATIVE-RELATED"/>
    <property type="match status" value="1"/>
</dbReference>
<dbReference type="AlphaFoldDB" id="A0A6G0VNC7"/>
<dbReference type="Proteomes" id="UP000478052">
    <property type="component" value="Unassembled WGS sequence"/>
</dbReference>
<feature type="domain" description="SWIM-type" evidence="2">
    <location>
        <begin position="417"/>
        <end position="448"/>
    </location>
</feature>
<evidence type="ECO:0000259" key="2">
    <source>
        <dbReference type="PROSITE" id="PS50966"/>
    </source>
</evidence>
<keyword evidence="4" id="KW-1185">Reference proteome</keyword>
<protein>
    <submittedName>
        <fullName evidence="3">SWIM-type domain-containing protein</fullName>
    </submittedName>
</protein>
<dbReference type="OrthoDB" id="6616000at2759"/>
<dbReference type="PROSITE" id="PS50966">
    <property type="entry name" value="ZF_SWIM"/>
    <property type="match status" value="1"/>
</dbReference>
<feature type="non-terminal residue" evidence="3">
    <location>
        <position position="1"/>
    </location>
</feature>
<keyword evidence="1" id="KW-0862">Zinc</keyword>
<evidence type="ECO:0000313" key="4">
    <source>
        <dbReference type="Proteomes" id="UP000478052"/>
    </source>
</evidence>
<accession>A0A6G0VNC7</accession>
<dbReference type="GO" id="GO:0008270">
    <property type="term" value="F:zinc ion binding"/>
    <property type="evidence" value="ECO:0007669"/>
    <property type="project" value="UniProtKB-KW"/>
</dbReference>
<dbReference type="PANTHER" id="PTHR35385">
    <property type="entry name" value="PROTEIN B, PUTATIVE-RELATED-RELATED"/>
    <property type="match status" value="1"/>
</dbReference>
<reference evidence="3 4" key="1">
    <citation type="submission" date="2019-08" db="EMBL/GenBank/DDBJ databases">
        <title>Whole genome of Aphis craccivora.</title>
        <authorList>
            <person name="Voronova N.V."/>
            <person name="Shulinski R.S."/>
            <person name="Bandarenka Y.V."/>
            <person name="Zhorov D.G."/>
            <person name="Warner D."/>
        </authorList>
    </citation>
    <scope>NUCLEOTIDE SEQUENCE [LARGE SCALE GENOMIC DNA]</scope>
    <source>
        <strain evidence="3">180601</strain>
        <tissue evidence="3">Whole Body</tissue>
    </source>
</reference>
<dbReference type="InterPro" id="IPR018289">
    <property type="entry name" value="MULE_transposase_dom"/>
</dbReference>